<evidence type="ECO:0000256" key="1">
    <source>
        <dbReference type="ARBA" id="ARBA00009995"/>
    </source>
</evidence>
<dbReference type="EC" id="2.4.1.17" evidence="5"/>
<evidence type="ECO:0000313" key="6">
    <source>
        <dbReference type="EMBL" id="KAJ3663943.1"/>
    </source>
</evidence>
<dbReference type="PROSITE" id="PS00375">
    <property type="entry name" value="UDPGT"/>
    <property type="match status" value="1"/>
</dbReference>
<comment type="subcellular location">
    <subcellularLocation>
        <location evidence="5">Membrane</location>
        <topology evidence="5">Single-pass membrane protein</topology>
    </subcellularLocation>
</comment>
<proteinExistence type="inferred from homology"/>
<accession>A0AA38IU53</accession>
<dbReference type="InterPro" id="IPR035595">
    <property type="entry name" value="UDP_glycos_trans_CS"/>
</dbReference>
<evidence type="ECO:0000256" key="2">
    <source>
        <dbReference type="ARBA" id="ARBA00022676"/>
    </source>
</evidence>
<organism evidence="6 7">
    <name type="scientific">Zophobas morio</name>
    <dbReference type="NCBI Taxonomy" id="2755281"/>
    <lineage>
        <taxon>Eukaryota</taxon>
        <taxon>Metazoa</taxon>
        <taxon>Ecdysozoa</taxon>
        <taxon>Arthropoda</taxon>
        <taxon>Hexapoda</taxon>
        <taxon>Insecta</taxon>
        <taxon>Pterygota</taxon>
        <taxon>Neoptera</taxon>
        <taxon>Endopterygota</taxon>
        <taxon>Coleoptera</taxon>
        <taxon>Polyphaga</taxon>
        <taxon>Cucujiformia</taxon>
        <taxon>Tenebrionidae</taxon>
        <taxon>Zophobas</taxon>
    </lineage>
</organism>
<comment type="catalytic activity">
    <reaction evidence="5">
        <text>glucuronate acceptor + UDP-alpha-D-glucuronate = acceptor beta-D-glucuronoside + UDP + H(+)</text>
        <dbReference type="Rhea" id="RHEA:21032"/>
        <dbReference type="ChEBI" id="CHEBI:15378"/>
        <dbReference type="ChEBI" id="CHEBI:58052"/>
        <dbReference type="ChEBI" id="CHEBI:58223"/>
        <dbReference type="ChEBI" id="CHEBI:132367"/>
        <dbReference type="ChEBI" id="CHEBI:132368"/>
        <dbReference type="EC" id="2.4.1.17"/>
    </reaction>
</comment>
<keyword evidence="3 4" id="KW-0808">Transferase</keyword>
<keyword evidence="5" id="KW-0812">Transmembrane</keyword>
<evidence type="ECO:0000313" key="7">
    <source>
        <dbReference type="Proteomes" id="UP001168821"/>
    </source>
</evidence>
<evidence type="ECO:0000256" key="3">
    <source>
        <dbReference type="ARBA" id="ARBA00022679"/>
    </source>
</evidence>
<sequence length="509" mass="58197">MLQFLIWLALSTKCVLCANILYVSLLPSPSHQIWNRVFATGLGKKGHNVTLVDLEKNKEQFANYSHIYIEGAYDVMYSKFDPWVLASYTPTQTIAGTIEISIVVCEAALESQGLQQLLNYPPNFSFDLIIFDVTLDCCFYPLIHRFNYPPTIGTSPWPLPSFLIYPFGSPLQPSYTPWYALPYTDDMTLMERFWNHIFTYGETAFRPHIKNQLEEKLMETFGEDTPPPKKLEAHISLLLSNHDLLLNYPRALAPNIISVGGLHIPKTKEIPEDLESILNGAKNGIILFSLGTNMQSDFLTNQTQRSLVNAFANLSETIIWKYESDIDNLPRNVVVRKWLRQSDILGHPNVKLFIGHAGGLGTQEAIYHGVPMVCIPFFLDQHVNAKKIVREKLGLSLDYKKITTENFLSRVRQVLDNPVYSENIKTLSRMYRDRKEFPLETAIFWAEYAIRNNGCQILNTQTRNLPPYEAFNLDIVTLFILMCIVVGLLFYKVVNLLFSKLGILKLKTN</sequence>
<keyword evidence="2 4" id="KW-0328">Glycosyltransferase</keyword>
<dbReference type="Proteomes" id="UP001168821">
    <property type="component" value="Unassembled WGS sequence"/>
</dbReference>
<dbReference type="AlphaFoldDB" id="A0AA38IU53"/>
<name>A0AA38IU53_9CUCU</name>
<evidence type="ECO:0000256" key="5">
    <source>
        <dbReference type="RuleBase" id="RU362059"/>
    </source>
</evidence>
<dbReference type="EMBL" id="JALNTZ010000002">
    <property type="protein sequence ID" value="KAJ3663943.1"/>
    <property type="molecule type" value="Genomic_DNA"/>
</dbReference>
<dbReference type="Gene3D" id="3.40.50.2000">
    <property type="entry name" value="Glycogen Phosphorylase B"/>
    <property type="match status" value="1"/>
</dbReference>
<feature type="chain" id="PRO_5041488333" description="UDP-glucuronosyltransferase" evidence="5">
    <location>
        <begin position="18"/>
        <end position="509"/>
    </location>
</feature>
<dbReference type="PANTHER" id="PTHR48043:SF159">
    <property type="entry name" value="EG:EG0003.4 PROTEIN-RELATED"/>
    <property type="match status" value="1"/>
</dbReference>
<dbReference type="PANTHER" id="PTHR48043">
    <property type="entry name" value="EG:EG0003.4 PROTEIN-RELATED"/>
    <property type="match status" value="1"/>
</dbReference>
<dbReference type="GO" id="GO:0016020">
    <property type="term" value="C:membrane"/>
    <property type="evidence" value="ECO:0007669"/>
    <property type="project" value="UniProtKB-SubCell"/>
</dbReference>
<gene>
    <name evidence="6" type="ORF">Zmor_008157</name>
</gene>
<protein>
    <recommendedName>
        <fullName evidence="5">UDP-glucuronosyltransferase</fullName>
        <ecNumber evidence="5">2.4.1.17</ecNumber>
    </recommendedName>
</protein>
<comment type="similarity">
    <text evidence="1 4">Belongs to the UDP-glycosyltransferase family.</text>
</comment>
<evidence type="ECO:0000256" key="4">
    <source>
        <dbReference type="RuleBase" id="RU003718"/>
    </source>
</evidence>
<feature type="transmembrane region" description="Helical" evidence="5">
    <location>
        <begin position="475"/>
        <end position="498"/>
    </location>
</feature>
<keyword evidence="5" id="KW-0732">Signal</keyword>
<dbReference type="InterPro" id="IPR050271">
    <property type="entry name" value="UDP-glycosyltransferase"/>
</dbReference>
<keyword evidence="5" id="KW-0472">Membrane</keyword>
<dbReference type="Pfam" id="PF00201">
    <property type="entry name" value="UDPGT"/>
    <property type="match status" value="1"/>
</dbReference>
<feature type="signal peptide" evidence="5">
    <location>
        <begin position="1"/>
        <end position="17"/>
    </location>
</feature>
<dbReference type="InterPro" id="IPR002213">
    <property type="entry name" value="UDP_glucos_trans"/>
</dbReference>
<dbReference type="FunFam" id="3.40.50.2000:FF:000050">
    <property type="entry name" value="UDP-glucuronosyltransferase"/>
    <property type="match status" value="1"/>
</dbReference>
<dbReference type="SUPFAM" id="SSF53756">
    <property type="entry name" value="UDP-Glycosyltransferase/glycogen phosphorylase"/>
    <property type="match status" value="1"/>
</dbReference>
<comment type="caution">
    <text evidence="6">The sequence shown here is derived from an EMBL/GenBank/DDBJ whole genome shotgun (WGS) entry which is preliminary data.</text>
</comment>
<reference evidence="6" key="1">
    <citation type="journal article" date="2023" name="G3 (Bethesda)">
        <title>Whole genome assemblies of Zophobas morio and Tenebrio molitor.</title>
        <authorList>
            <person name="Kaur S."/>
            <person name="Stinson S.A."/>
            <person name="diCenzo G.C."/>
        </authorList>
    </citation>
    <scope>NUCLEOTIDE SEQUENCE</scope>
    <source>
        <strain evidence="6">QUZm001</strain>
    </source>
</reference>
<keyword evidence="7" id="KW-1185">Reference proteome</keyword>
<dbReference type="CDD" id="cd03784">
    <property type="entry name" value="GT1_Gtf-like"/>
    <property type="match status" value="1"/>
</dbReference>
<keyword evidence="5" id="KW-1133">Transmembrane helix</keyword>
<dbReference type="GO" id="GO:0015020">
    <property type="term" value="F:glucuronosyltransferase activity"/>
    <property type="evidence" value="ECO:0007669"/>
    <property type="project" value="UniProtKB-EC"/>
</dbReference>